<dbReference type="SUPFAM" id="SSF49899">
    <property type="entry name" value="Concanavalin A-like lectins/glucanases"/>
    <property type="match status" value="1"/>
</dbReference>
<evidence type="ECO:0000256" key="1">
    <source>
        <dbReference type="RuleBase" id="RU102079"/>
    </source>
</evidence>
<sequence>MFYLLNLDQTVKLSQEFKPDGIIVFHSAILDLNPSKTGTSEIDNTAINLKHGNDILLHISIRRKENAVVFNSKTANGNWGAEERIVLKGAFSGPNTTITVYNHGDRFQILFDYHTVHYYNKRIQANADNVSYNRNPDQTPPFSNPLAFSTYSSLAKMVANDD</sequence>
<dbReference type="PANTHER" id="PTHR11346:SF176">
    <property type="entry name" value="32 KDA BETA-GALACTOSIDE-BINDING LECTIN LEC-3"/>
    <property type="match status" value="1"/>
</dbReference>
<dbReference type="SMART" id="SM00276">
    <property type="entry name" value="GLECT"/>
    <property type="match status" value="1"/>
</dbReference>
<dbReference type="InterPro" id="IPR044156">
    <property type="entry name" value="Galectin-like"/>
</dbReference>
<protein>
    <recommendedName>
        <fullName evidence="1">Galectin</fullName>
    </recommendedName>
</protein>
<dbReference type="GO" id="GO:0030246">
    <property type="term" value="F:carbohydrate binding"/>
    <property type="evidence" value="ECO:0007669"/>
    <property type="project" value="UniProtKB-UniRule"/>
</dbReference>
<keyword evidence="1" id="KW-0430">Lectin</keyword>
<reference evidence="3 4" key="1">
    <citation type="submission" date="2019-09" db="EMBL/GenBank/DDBJ databases">
        <title>Draft genome of the ectomycorrhizal ascomycete Sphaerosporella brunnea.</title>
        <authorList>
            <consortium name="DOE Joint Genome Institute"/>
            <person name="Benucci G.M."/>
            <person name="Marozzi G."/>
            <person name="Antonielli L."/>
            <person name="Sanchez S."/>
            <person name="Marco P."/>
            <person name="Wang X."/>
            <person name="Falini L.B."/>
            <person name="Barry K."/>
            <person name="Haridas S."/>
            <person name="Lipzen A."/>
            <person name="Labutti K."/>
            <person name="Grigoriev I.V."/>
            <person name="Murat C."/>
            <person name="Martin F."/>
            <person name="Albertini E."/>
            <person name="Donnini D."/>
            <person name="Bonito G."/>
        </authorList>
    </citation>
    <scope>NUCLEOTIDE SEQUENCE [LARGE SCALE GENOMIC DNA]</scope>
    <source>
        <strain evidence="3 4">Sb_GMNB300</strain>
    </source>
</reference>
<dbReference type="OrthoDB" id="167809at2759"/>
<dbReference type="EMBL" id="VXIS01000396">
    <property type="protein sequence ID" value="KAA8893847.1"/>
    <property type="molecule type" value="Genomic_DNA"/>
</dbReference>
<dbReference type="InterPro" id="IPR001079">
    <property type="entry name" value="Galectin_CRD"/>
</dbReference>
<dbReference type="Pfam" id="PF00337">
    <property type="entry name" value="Gal-bind_lectin"/>
    <property type="match status" value="1"/>
</dbReference>
<dbReference type="Gene3D" id="2.60.120.200">
    <property type="match status" value="1"/>
</dbReference>
<dbReference type="Proteomes" id="UP000326924">
    <property type="component" value="Unassembled WGS sequence"/>
</dbReference>
<keyword evidence="4" id="KW-1185">Reference proteome</keyword>
<organism evidence="3 4">
    <name type="scientific">Sphaerosporella brunnea</name>
    <dbReference type="NCBI Taxonomy" id="1250544"/>
    <lineage>
        <taxon>Eukaryota</taxon>
        <taxon>Fungi</taxon>
        <taxon>Dikarya</taxon>
        <taxon>Ascomycota</taxon>
        <taxon>Pezizomycotina</taxon>
        <taxon>Pezizomycetes</taxon>
        <taxon>Pezizales</taxon>
        <taxon>Pyronemataceae</taxon>
        <taxon>Sphaerosporella</taxon>
    </lineage>
</organism>
<dbReference type="InParanoid" id="A0A5J5EFJ9"/>
<gene>
    <name evidence="3" type="ORF">FN846DRAFT_1030187</name>
</gene>
<feature type="domain" description="Galectin" evidence="2">
    <location>
        <begin position="9"/>
        <end position="151"/>
    </location>
</feature>
<evidence type="ECO:0000313" key="4">
    <source>
        <dbReference type="Proteomes" id="UP000326924"/>
    </source>
</evidence>
<evidence type="ECO:0000313" key="3">
    <source>
        <dbReference type="EMBL" id="KAA8893847.1"/>
    </source>
</evidence>
<proteinExistence type="predicted"/>
<evidence type="ECO:0000259" key="2">
    <source>
        <dbReference type="PROSITE" id="PS51304"/>
    </source>
</evidence>
<dbReference type="PROSITE" id="PS51304">
    <property type="entry name" value="GALECTIN"/>
    <property type="match status" value="1"/>
</dbReference>
<dbReference type="AlphaFoldDB" id="A0A5J5EFJ9"/>
<dbReference type="PANTHER" id="PTHR11346">
    <property type="entry name" value="GALECTIN"/>
    <property type="match status" value="1"/>
</dbReference>
<dbReference type="InterPro" id="IPR013320">
    <property type="entry name" value="ConA-like_dom_sf"/>
</dbReference>
<name>A0A5J5EFJ9_9PEZI</name>
<comment type="caution">
    <text evidence="3">The sequence shown here is derived from an EMBL/GenBank/DDBJ whole genome shotgun (WGS) entry which is preliminary data.</text>
</comment>
<accession>A0A5J5EFJ9</accession>